<keyword evidence="5 7" id="KW-1133">Transmembrane helix</keyword>
<dbReference type="EMBL" id="MHIT01000007">
    <property type="protein sequence ID" value="OGY57094.1"/>
    <property type="molecule type" value="Genomic_DNA"/>
</dbReference>
<organism evidence="10 11">
    <name type="scientific">Candidatus Colwellbacteria bacterium RBG_13_48_8</name>
    <dbReference type="NCBI Taxonomy" id="1797685"/>
    <lineage>
        <taxon>Bacteria</taxon>
        <taxon>Candidatus Colwelliibacteriota</taxon>
    </lineage>
</organism>
<feature type="transmembrane region" description="Helical" evidence="7">
    <location>
        <begin position="6"/>
        <end position="26"/>
    </location>
</feature>
<evidence type="ECO:0000256" key="3">
    <source>
        <dbReference type="ARBA" id="ARBA00022475"/>
    </source>
</evidence>
<evidence type="ECO:0000256" key="1">
    <source>
        <dbReference type="ARBA" id="ARBA00004651"/>
    </source>
</evidence>
<dbReference type="InterPro" id="IPR000045">
    <property type="entry name" value="Prepilin_IV_endopep_pep"/>
</dbReference>
<evidence type="ECO:0000256" key="6">
    <source>
        <dbReference type="ARBA" id="ARBA00023136"/>
    </source>
</evidence>
<comment type="subcellular location">
    <subcellularLocation>
        <location evidence="1">Cell membrane</location>
        <topology evidence="1">Multi-pass membrane protein</topology>
    </subcellularLocation>
</comment>
<evidence type="ECO:0000256" key="2">
    <source>
        <dbReference type="ARBA" id="ARBA00005801"/>
    </source>
</evidence>
<evidence type="ECO:0000256" key="4">
    <source>
        <dbReference type="ARBA" id="ARBA00022692"/>
    </source>
</evidence>
<sequence length="291" mass="32285">MQEIGLVHYTVLFILGAAVGSFLGVLSSRYSDRKGFAGASRGRSRCDYCRKTLRWYELVPLVSFLIQLGKCRSCKKRLSWRYPLVETLSGLIAVGVPLKIGFSFYSIIWILVFWILIAVSLTDLRLKIIPNPLVVLLTFLGITNVTYGYFSRDFSSSAPPGAVRAGMDLLGHYSLLGHFGETLLLDYLIAVICSFALFGGLYFFTRGRAMGFGDVKLASAFGFLAHWPDIIAVLSLSFIVGSLVGLPLVFMRKFSFKTSIPFGPFLALGLTLTFFFGYDIISAYFRLFGLA</sequence>
<evidence type="ECO:0000259" key="8">
    <source>
        <dbReference type="Pfam" id="PF01478"/>
    </source>
</evidence>
<comment type="caution">
    <text evidence="10">The sequence shown here is derived from an EMBL/GenBank/DDBJ whole genome shotgun (WGS) entry which is preliminary data.</text>
</comment>
<name>A0A1G1YXT8_9BACT</name>
<dbReference type="GO" id="GO:0005886">
    <property type="term" value="C:plasma membrane"/>
    <property type="evidence" value="ECO:0007669"/>
    <property type="project" value="UniProtKB-SubCell"/>
</dbReference>
<feature type="transmembrane region" description="Helical" evidence="7">
    <location>
        <begin position="80"/>
        <end position="98"/>
    </location>
</feature>
<dbReference type="Pfam" id="PF06750">
    <property type="entry name" value="A24_N_bact"/>
    <property type="match status" value="1"/>
</dbReference>
<evidence type="ECO:0000256" key="7">
    <source>
        <dbReference type="SAM" id="Phobius"/>
    </source>
</evidence>
<dbReference type="AlphaFoldDB" id="A0A1G1YXT8"/>
<dbReference type="PANTHER" id="PTHR30487">
    <property type="entry name" value="TYPE 4 PREPILIN-LIKE PROTEINS LEADER PEPTIDE-PROCESSING ENZYME"/>
    <property type="match status" value="1"/>
</dbReference>
<feature type="transmembrane region" description="Helical" evidence="7">
    <location>
        <begin position="217"/>
        <end position="250"/>
    </location>
</feature>
<feature type="domain" description="Prepilin peptidase A24 N-terminal" evidence="9">
    <location>
        <begin position="14"/>
        <end position="96"/>
    </location>
</feature>
<keyword evidence="3" id="KW-1003">Cell membrane</keyword>
<dbReference type="GO" id="GO:0004190">
    <property type="term" value="F:aspartic-type endopeptidase activity"/>
    <property type="evidence" value="ECO:0007669"/>
    <property type="project" value="InterPro"/>
</dbReference>
<dbReference type="Proteomes" id="UP000177062">
    <property type="component" value="Unassembled WGS sequence"/>
</dbReference>
<keyword evidence="4 7" id="KW-0812">Transmembrane</keyword>
<reference evidence="10 11" key="1">
    <citation type="journal article" date="2016" name="Nat. Commun.">
        <title>Thousands of microbial genomes shed light on interconnected biogeochemical processes in an aquifer system.</title>
        <authorList>
            <person name="Anantharaman K."/>
            <person name="Brown C.T."/>
            <person name="Hug L.A."/>
            <person name="Sharon I."/>
            <person name="Castelle C.J."/>
            <person name="Probst A.J."/>
            <person name="Thomas B.C."/>
            <person name="Singh A."/>
            <person name="Wilkins M.J."/>
            <person name="Karaoz U."/>
            <person name="Brodie E.L."/>
            <person name="Williams K.H."/>
            <person name="Hubbard S.S."/>
            <person name="Banfield J.F."/>
        </authorList>
    </citation>
    <scope>NUCLEOTIDE SEQUENCE [LARGE SCALE GENOMIC DNA]</scope>
</reference>
<feature type="transmembrane region" description="Helical" evidence="7">
    <location>
        <begin position="184"/>
        <end position="205"/>
    </location>
</feature>
<dbReference type="Gene3D" id="1.20.120.1220">
    <property type="match status" value="1"/>
</dbReference>
<evidence type="ECO:0008006" key="12">
    <source>
        <dbReference type="Google" id="ProtNLM"/>
    </source>
</evidence>
<evidence type="ECO:0000313" key="11">
    <source>
        <dbReference type="Proteomes" id="UP000177062"/>
    </source>
</evidence>
<evidence type="ECO:0000313" key="10">
    <source>
        <dbReference type="EMBL" id="OGY57094.1"/>
    </source>
</evidence>
<dbReference type="InterPro" id="IPR050882">
    <property type="entry name" value="Prepilin_peptidase/N-MTase"/>
</dbReference>
<evidence type="ECO:0000256" key="5">
    <source>
        <dbReference type="ARBA" id="ARBA00022989"/>
    </source>
</evidence>
<dbReference type="PANTHER" id="PTHR30487:SF0">
    <property type="entry name" value="PREPILIN LEADER PEPTIDASE_N-METHYLTRANSFERASE-RELATED"/>
    <property type="match status" value="1"/>
</dbReference>
<dbReference type="GO" id="GO:0006465">
    <property type="term" value="P:signal peptide processing"/>
    <property type="evidence" value="ECO:0007669"/>
    <property type="project" value="TreeGrafter"/>
</dbReference>
<protein>
    <recommendedName>
        <fullName evidence="12">Prepilin peptidase</fullName>
    </recommendedName>
</protein>
<accession>A0A1G1YXT8</accession>
<evidence type="ECO:0000259" key="9">
    <source>
        <dbReference type="Pfam" id="PF06750"/>
    </source>
</evidence>
<dbReference type="InterPro" id="IPR010627">
    <property type="entry name" value="Prepilin_pept_A24_N"/>
</dbReference>
<comment type="similarity">
    <text evidence="2">Belongs to the peptidase A24 family.</text>
</comment>
<feature type="transmembrane region" description="Helical" evidence="7">
    <location>
        <begin position="262"/>
        <end position="285"/>
    </location>
</feature>
<feature type="transmembrane region" description="Helical" evidence="7">
    <location>
        <begin position="104"/>
        <end position="121"/>
    </location>
</feature>
<keyword evidence="6 7" id="KW-0472">Membrane</keyword>
<dbReference type="Pfam" id="PF01478">
    <property type="entry name" value="Peptidase_A24"/>
    <property type="match status" value="1"/>
</dbReference>
<gene>
    <name evidence="10" type="ORF">A2Y84_00365</name>
</gene>
<feature type="domain" description="Prepilin type IV endopeptidase peptidase" evidence="8">
    <location>
        <begin position="110"/>
        <end position="246"/>
    </location>
</feature>
<proteinExistence type="inferred from homology"/>
<feature type="transmembrane region" description="Helical" evidence="7">
    <location>
        <begin position="133"/>
        <end position="150"/>
    </location>
</feature>